<evidence type="ECO:0000256" key="4">
    <source>
        <dbReference type="ARBA" id="ARBA00022692"/>
    </source>
</evidence>
<dbReference type="Gene3D" id="3.40.50.300">
    <property type="entry name" value="P-loop containing nucleotide triphosphate hydrolases"/>
    <property type="match status" value="1"/>
</dbReference>
<feature type="transmembrane region" description="Helical" evidence="9">
    <location>
        <begin position="171"/>
        <end position="190"/>
    </location>
</feature>
<dbReference type="GO" id="GO:0005524">
    <property type="term" value="F:ATP binding"/>
    <property type="evidence" value="ECO:0007669"/>
    <property type="project" value="UniProtKB-KW"/>
</dbReference>
<evidence type="ECO:0000259" key="11">
    <source>
        <dbReference type="PROSITE" id="PS50929"/>
    </source>
</evidence>
<evidence type="ECO:0000256" key="8">
    <source>
        <dbReference type="ARBA" id="ARBA00023136"/>
    </source>
</evidence>
<feature type="transmembrane region" description="Helical" evidence="9">
    <location>
        <begin position="141"/>
        <end position="165"/>
    </location>
</feature>
<dbReference type="InterPro" id="IPR017871">
    <property type="entry name" value="ABC_transporter-like_CS"/>
</dbReference>
<dbReference type="InterPro" id="IPR003593">
    <property type="entry name" value="AAA+_ATPase"/>
</dbReference>
<dbReference type="CDD" id="cd18541">
    <property type="entry name" value="ABC_6TM_TmrB_like"/>
    <property type="match status" value="1"/>
</dbReference>
<evidence type="ECO:0000313" key="12">
    <source>
        <dbReference type="EMBL" id="TWH85011.1"/>
    </source>
</evidence>
<reference evidence="12 13" key="1">
    <citation type="journal article" date="2015" name="Stand. Genomic Sci.">
        <title>Genomic Encyclopedia of Bacterial and Archaeal Type Strains, Phase III: the genomes of soil and plant-associated and newly described type strains.</title>
        <authorList>
            <person name="Whitman W.B."/>
            <person name="Woyke T."/>
            <person name="Klenk H.P."/>
            <person name="Zhou Y."/>
            <person name="Lilburn T.G."/>
            <person name="Beck B.J."/>
            <person name="De Vos P."/>
            <person name="Vandamme P."/>
            <person name="Eisen J.A."/>
            <person name="Garrity G."/>
            <person name="Hugenholtz P."/>
            <person name="Kyrpides N.C."/>
        </authorList>
    </citation>
    <scope>NUCLEOTIDE SEQUENCE [LARGE SCALE GENOMIC DNA]</scope>
    <source>
        <strain evidence="12 13">CGMCC 1.10115</strain>
    </source>
</reference>
<keyword evidence="4 9" id="KW-0812">Transmembrane</keyword>
<keyword evidence="7 9" id="KW-1133">Transmembrane helix</keyword>
<comment type="caution">
    <text evidence="12">The sequence shown here is derived from an EMBL/GenBank/DDBJ whole genome shotgun (WGS) entry which is preliminary data.</text>
</comment>
<dbReference type="SMART" id="SM00382">
    <property type="entry name" value="AAA"/>
    <property type="match status" value="1"/>
</dbReference>
<dbReference type="InterPro" id="IPR036640">
    <property type="entry name" value="ABC1_TM_sf"/>
</dbReference>
<accession>A0A562JPB5</accession>
<dbReference type="PANTHER" id="PTHR43394:SF1">
    <property type="entry name" value="ATP-BINDING CASSETTE SUB-FAMILY B MEMBER 10, MITOCHONDRIAL"/>
    <property type="match status" value="1"/>
</dbReference>
<sequence length="599" mass="67293">MFNPWASCRKGERTLFSILGKLSWFFKENWKRYAVAITLLIIVGILDVMPPRLVGMAIDDIHLGEMDRANIMEYLGLLALITIVSYAITYIWMYQLFGGAFLVERKLRAQFMGHLLKMTPTFFEKNRTGDLMARATNDLKAISVTAGFGILTLVDSSVFMLTILFTMGFLVSWKLTFAAILPLPIMAYLIKVYGKKIHTRFMSAQDAFGELNDRVLESVSGVRVVRAYVQERADQQRFHNLTEDVYKKNIQVAKIDSLFEPTIKVIVGLSYLIGLGYGAYLVFHQSITLGQLVSFNVYLGMLIWPMFAIGELINVMQRGNASLDRVQETLSAKQDIKNPEEPSVVESPDNVSFADVHFQYPSSKAANLKGIKLHIERGETLGIVGKTGSGKTTFIKQLLREYPAGTGTLSIANVPIVDQELERTRGWIGYVPQDHVLFSRTVRENILFGKKDATEEDMQKAIDLAAFRKDLEMLPEGLETLVGEKGVALSGGQKQRISIARALVKDPEILILDDSLSAVDAKTEKNIIDNIRSERKNRTTIITTHRMSAVQHADHIIVLNEGAIVEEGTHEELMARNGWYNEQFERQQTQAAADEEVLS</sequence>
<evidence type="ECO:0000259" key="10">
    <source>
        <dbReference type="PROSITE" id="PS50893"/>
    </source>
</evidence>
<feature type="transmembrane region" description="Helical" evidence="9">
    <location>
        <begin position="74"/>
        <end position="103"/>
    </location>
</feature>
<feature type="transmembrane region" description="Helical" evidence="9">
    <location>
        <begin position="263"/>
        <end position="283"/>
    </location>
</feature>
<evidence type="ECO:0000256" key="2">
    <source>
        <dbReference type="ARBA" id="ARBA00022448"/>
    </source>
</evidence>
<name>A0A562JPB5_9BACI</name>
<dbReference type="FunFam" id="1.20.1560.10:FF:000011">
    <property type="entry name" value="Multidrug ABC transporter ATP-binding protein"/>
    <property type="match status" value="1"/>
</dbReference>
<feature type="transmembrane region" description="Helical" evidence="9">
    <location>
        <begin position="295"/>
        <end position="315"/>
    </location>
</feature>
<keyword evidence="2" id="KW-0813">Transport</keyword>
<keyword evidence="5" id="KW-0547">Nucleotide-binding</keyword>
<evidence type="ECO:0000256" key="1">
    <source>
        <dbReference type="ARBA" id="ARBA00004651"/>
    </source>
</evidence>
<dbReference type="SUPFAM" id="SSF52540">
    <property type="entry name" value="P-loop containing nucleoside triphosphate hydrolases"/>
    <property type="match status" value="1"/>
</dbReference>
<protein>
    <submittedName>
        <fullName evidence="12">ATP-binding cassette subfamily B protein</fullName>
    </submittedName>
</protein>
<feature type="domain" description="ABC transporter" evidence="10">
    <location>
        <begin position="351"/>
        <end position="586"/>
    </location>
</feature>
<feature type="domain" description="ABC transmembrane type-1" evidence="11">
    <location>
        <begin position="34"/>
        <end position="318"/>
    </location>
</feature>
<dbReference type="GO" id="GO:0015421">
    <property type="term" value="F:ABC-type oligopeptide transporter activity"/>
    <property type="evidence" value="ECO:0007669"/>
    <property type="project" value="TreeGrafter"/>
</dbReference>
<dbReference type="Proteomes" id="UP000318667">
    <property type="component" value="Unassembled WGS sequence"/>
</dbReference>
<dbReference type="GO" id="GO:0016887">
    <property type="term" value="F:ATP hydrolysis activity"/>
    <property type="evidence" value="ECO:0007669"/>
    <property type="project" value="InterPro"/>
</dbReference>
<keyword evidence="3" id="KW-1003">Cell membrane</keyword>
<dbReference type="PROSITE" id="PS50929">
    <property type="entry name" value="ABC_TM1F"/>
    <property type="match status" value="1"/>
</dbReference>
<proteinExistence type="predicted"/>
<keyword evidence="13" id="KW-1185">Reference proteome</keyword>
<dbReference type="EMBL" id="VLKI01000009">
    <property type="protein sequence ID" value="TWH85011.1"/>
    <property type="molecule type" value="Genomic_DNA"/>
</dbReference>
<dbReference type="FunFam" id="3.40.50.300:FF:000221">
    <property type="entry name" value="Multidrug ABC transporter ATP-binding protein"/>
    <property type="match status" value="1"/>
</dbReference>
<dbReference type="PROSITE" id="PS00211">
    <property type="entry name" value="ABC_TRANSPORTER_1"/>
    <property type="match status" value="1"/>
</dbReference>
<comment type="subcellular location">
    <subcellularLocation>
        <location evidence="1">Cell membrane</location>
        <topology evidence="1">Multi-pass membrane protein</topology>
    </subcellularLocation>
</comment>
<dbReference type="InterPro" id="IPR011527">
    <property type="entry name" value="ABC1_TM_dom"/>
</dbReference>
<gene>
    <name evidence="12" type="ORF">IQ19_03246</name>
</gene>
<dbReference type="InterPro" id="IPR039421">
    <property type="entry name" value="Type_1_exporter"/>
</dbReference>
<keyword evidence="6 12" id="KW-0067">ATP-binding</keyword>
<dbReference type="InterPro" id="IPR003439">
    <property type="entry name" value="ABC_transporter-like_ATP-bd"/>
</dbReference>
<dbReference type="Pfam" id="PF00005">
    <property type="entry name" value="ABC_tran"/>
    <property type="match status" value="1"/>
</dbReference>
<evidence type="ECO:0000256" key="5">
    <source>
        <dbReference type="ARBA" id="ARBA00022741"/>
    </source>
</evidence>
<organism evidence="12 13">
    <name type="scientific">Cytobacillus oceanisediminis</name>
    <dbReference type="NCBI Taxonomy" id="665099"/>
    <lineage>
        <taxon>Bacteria</taxon>
        <taxon>Bacillati</taxon>
        <taxon>Bacillota</taxon>
        <taxon>Bacilli</taxon>
        <taxon>Bacillales</taxon>
        <taxon>Bacillaceae</taxon>
        <taxon>Cytobacillus</taxon>
    </lineage>
</organism>
<evidence type="ECO:0000313" key="13">
    <source>
        <dbReference type="Proteomes" id="UP000318667"/>
    </source>
</evidence>
<dbReference type="AlphaFoldDB" id="A0A562JPB5"/>
<dbReference type="SUPFAM" id="SSF90123">
    <property type="entry name" value="ABC transporter transmembrane region"/>
    <property type="match status" value="1"/>
</dbReference>
<dbReference type="Gene3D" id="1.20.1560.10">
    <property type="entry name" value="ABC transporter type 1, transmembrane domain"/>
    <property type="match status" value="1"/>
</dbReference>
<dbReference type="Pfam" id="PF00664">
    <property type="entry name" value="ABC_membrane"/>
    <property type="match status" value="1"/>
</dbReference>
<evidence type="ECO:0000256" key="9">
    <source>
        <dbReference type="SAM" id="Phobius"/>
    </source>
</evidence>
<keyword evidence="8 9" id="KW-0472">Membrane</keyword>
<dbReference type="InterPro" id="IPR027417">
    <property type="entry name" value="P-loop_NTPase"/>
</dbReference>
<dbReference type="GO" id="GO:0005886">
    <property type="term" value="C:plasma membrane"/>
    <property type="evidence" value="ECO:0007669"/>
    <property type="project" value="UniProtKB-SubCell"/>
</dbReference>
<evidence type="ECO:0000256" key="7">
    <source>
        <dbReference type="ARBA" id="ARBA00022989"/>
    </source>
</evidence>
<evidence type="ECO:0000256" key="6">
    <source>
        <dbReference type="ARBA" id="ARBA00022840"/>
    </source>
</evidence>
<dbReference type="PROSITE" id="PS50893">
    <property type="entry name" value="ABC_TRANSPORTER_2"/>
    <property type="match status" value="1"/>
</dbReference>
<dbReference type="PANTHER" id="PTHR43394">
    <property type="entry name" value="ATP-DEPENDENT PERMEASE MDL1, MITOCHONDRIAL"/>
    <property type="match status" value="1"/>
</dbReference>
<feature type="transmembrane region" description="Helical" evidence="9">
    <location>
        <begin position="33"/>
        <end position="54"/>
    </location>
</feature>
<evidence type="ECO:0000256" key="3">
    <source>
        <dbReference type="ARBA" id="ARBA00022475"/>
    </source>
</evidence>